<feature type="compositionally biased region" description="Polar residues" evidence="1">
    <location>
        <begin position="75"/>
        <end position="86"/>
    </location>
</feature>
<organism evidence="2 3">
    <name type="scientific">Porites lobata</name>
    <dbReference type="NCBI Taxonomy" id="104759"/>
    <lineage>
        <taxon>Eukaryota</taxon>
        <taxon>Metazoa</taxon>
        <taxon>Cnidaria</taxon>
        <taxon>Anthozoa</taxon>
        <taxon>Hexacorallia</taxon>
        <taxon>Scleractinia</taxon>
        <taxon>Fungiina</taxon>
        <taxon>Poritidae</taxon>
        <taxon>Porites</taxon>
    </lineage>
</organism>
<gene>
    <name evidence="2" type="ORF">PLOB_00030731</name>
</gene>
<sequence>MKLRRSTREKKPPQHLQDFLLELDPTESLQTRAIRDELNQVESLLESLTPEADRKSASANKLQTPTFTPEDEKQSAASISKLQNDNSKLELELTRAKIELARVKSALAHESQSKMAAPNPANVNTQNQGQSLEESLGDPILLGLSDELADPAQKPLEPSTTPRDKRPLLIPDFVSSLPVVLEEDRETVLGASGGTQTI</sequence>
<comment type="caution">
    <text evidence="2">The sequence shown here is derived from an EMBL/GenBank/DDBJ whole genome shotgun (WGS) entry which is preliminary data.</text>
</comment>
<dbReference type="EMBL" id="CALNXK010000397">
    <property type="protein sequence ID" value="CAH3184732.1"/>
    <property type="molecule type" value="Genomic_DNA"/>
</dbReference>
<evidence type="ECO:0000313" key="3">
    <source>
        <dbReference type="Proteomes" id="UP001159405"/>
    </source>
</evidence>
<feature type="non-terminal residue" evidence="2">
    <location>
        <position position="198"/>
    </location>
</feature>
<feature type="compositionally biased region" description="Polar residues" evidence="1">
    <location>
        <begin position="57"/>
        <end position="67"/>
    </location>
</feature>
<dbReference type="Proteomes" id="UP001159405">
    <property type="component" value="Unassembled WGS sequence"/>
</dbReference>
<proteinExistence type="predicted"/>
<evidence type="ECO:0000256" key="1">
    <source>
        <dbReference type="SAM" id="MobiDB-lite"/>
    </source>
</evidence>
<reference evidence="2 3" key="1">
    <citation type="submission" date="2022-05" db="EMBL/GenBank/DDBJ databases">
        <authorList>
            <consortium name="Genoscope - CEA"/>
            <person name="William W."/>
        </authorList>
    </citation>
    <scope>NUCLEOTIDE SEQUENCE [LARGE SCALE GENOMIC DNA]</scope>
</reference>
<feature type="region of interest" description="Disordered" evidence="1">
    <location>
        <begin position="45"/>
        <end position="88"/>
    </location>
</feature>
<keyword evidence="3" id="KW-1185">Reference proteome</keyword>
<feature type="compositionally biased region" description="Polar residues" evidence="1">
    <location>
        <begin position="121"/>
        <end position="133"/>
    </location>
</feature>
<accession>A0ABN8RZ45</accession>
<name>A0ABN8RZ45_9CNID</name>
<feature type="region of interest" description="Disordered" evidence="1">
    <location>
        <begin position="1"/>
        <end position="22"/>
    </location>
</feature>
<protein>
    <submittedName>
        <fullName evidence="2">Uncharacterized protein</fullName>
    </submittedName>
</protein>
<feature type="region of interest" description="Disordered" evidence="1">
    <location>
        <begin position="106"/>
        <end position="169"/>
    </location>
</feature>
<evidence type="ECO:0000313" key="2">
    <source>
        <dbReference type="EMBL" id="CAH3184732.1"/>
    </source>
</evidence>